<feature type="domain" description="Chalcone isomerase" evidence="2">
    <location>
        <begin position="23"/>
        <end position="190"/>
    </location>
</feature>
<dbReference type="InterPro" id="IPR016088">
    <property type="entry name" value="Chalcone_isomerase_3-sand"/>
</dbReference>
<comment type="caution">
    <text evidence="3">The sequence shown here is derived from an EMBL/GenBank/DDBJ whole genome shotgun (WGS) entry which is preliminary data.</text>
</comment>
<dbReference type="GO" id="GO:0016853">
    <property type="term" value="F:isomerase activity"/>
    <property type="evidence" value="ECO:0007669"/>
    <property type="project" value="UniProtKB-KW"/>
</dbReference>
<name>A0ABU5DFS6_9BURK</name>
<dbReference type="SUPFAM" id="SSF54626">
    <property type="entry name" value="Chalcone isomerase"/>
    <property type="match status" value="1"/>
</dbReference>
<sequence length="195" mass="21039">MRGLVIALLLALVAPLSAKADVVEVAGVKYDTVNEVAGQKLQLNGAGIRYKAIFKIYTAGLYTVTKQNTPEAVLGSTTAKRLHIVALRDLPGNDLGKLFTKGIEENSTREEFAKSINGVLRISEMFAAKKELMKGEDFAVDWIPGTGAVVTVNGKVQGAPIPEPEFYASLLRIWLGKAPADYQLKDALLGLKPTR</sequence>
<proteinExistence type="predicted"/>
<keyword evidence="3" id="KW-0413">Isomerase</keyword>
<keyword evidence="1" id="KW-0732">Signal</keyword>
<gene>
    <name evidence="3" type="ORF">SNE35_11490</name>
</gene>
<organism evidence="3 4">
    <name type="scientific">Roseateles agri</name>
    <dbReference type="NCBI Taxonomy" id="3098619"/>
    <lineage>
        <taxon>Bacteria</taxon>
        <taxon>Pseudomonadati</taxon>
        <taxon>Pseudomonadota</taxon>
        <taxon>Betaproteobacteria</taxon>
        <taxon>Burkholderiales</taxon>
        <taxon>Sphaerotilaceae</taxon>
        <taxon>Roseateles</taxon>
    </lineage>
</organism>
<dbReference type="RefSeq" id="WP_320423038.1">
    <property type="nucleotide sequence ID" value="NZ_JAXCLA010000003.1"/>
</dbReference>
<evidence type="ECO:0000256" key="1">
    <source>
        <dbReference type="SAM" id="SignalP"/>
    </source>
</evidence>
<feature type="chain" id="PRO_5046786633" evidence="1">
    <location>
        <begin position="21"/>
        <end position="195"/>
    </location>
</feature>
<evidence type="ECO:0000259" key="2">
    <source>
        <dbReference type="Pfam" id="PF16036"/>
    </source>
</evidence>
<keyword evidence="4" id="KW-1185">Reference proteome</keyword>
<feature type="signal peptide" evidence="1">
    <location>
        <begin position="1"/>
        <end position="20"/>
    </location>
</feature>
<dbReference type="EMBL" id="JAXCLA010000003">
    <property type="protein sequence ID" value="MDY0745138.1"/>
    <property type="molecule type" value="Genomic_DNA"/>
</dbReference>
<accession>A0ABU5DFS6</accession>
<dbReference type="InterPro" id="IPR016087">
    <property type="entry name" value="Chalcone_isomerase"/>
</dbReference>
<protein>
    <submittedName>
        <fullName evidence="3">Chalcone isomerase family protein</fullName>
    </submittedName>
</protein>
<dbReference type="Pfam" id="PF16036">
    <property type="entry name" value="Chalcone_3"/>
    <property type="match status" value="1"/>
</dbReference>
<reference evidence="3 4" key="1">
    <citation type="submission" date="2023-11" db="EMBL/GenBank/DDBJ databases">
        <title>Paucibacter sp. nov., isolated from fresh soil in Korea.</title>
        <authorList>
            <person name="Le N.T.T."/>
        </authorList>
    </citation>
    <scope>NUCLEOTIDE SEQUENCE [LARGE SCALE GENOMIC DNA]</scope>
    <source>
        <strain evidence="3 4">R3-3</strain>
    </source>
</reference>
<dbReference type="Proteomes" id="UP001285263">
    <property type="component" value="Unassembled WGS sequence"/>
</dbReference>
<dbReference type="Gene3D" id="3.50.70.10">
    <property type="match status" value="1"/>
</dbReference>
<evidence type="ECO:0000313" key="3">
    <source>
        <dbReference type="EMBL" id="MDY0745138.1"/>
    </source>
</evidence>
<evidence type="ECO:0000313" key="4">
    <source>
        <dbReference type="Proteomes" id="UP001285263"/>
    </source>
</evidence>
<dbReference type="InterPro" id="IPR036298">
    <property type="entry name" value="Chalcone_isomerase_sf"/>
</dbReference>